<reference evidence="4" key="1">
    <citation type="journal article" date="2021" name="Genome Biol. Evol.">
        <title>A High-Quality Reference Genome for a Parasitic Bivalve with Doubly Uniparental Inheritance (Bivalvia: Unionida).</title>
        <authorList>
            <person name="Smith C.H."/>
        </authorList>
    </citation>
    <scope>NUCLEOTIDE SEQUENCE</scope>
    <source>
        <strain evidence="4">CHS0354</strain>
    </source>
</reference>
<dbReference type="PANTHER" id="PTHR11927:SF9">
    <property type="entry name" value="L-FUCOSYLTRANSFERASE"/>
    <property type="match status" value="1"/>
</dbReference>
<reference evidence="4" key="2">
    <citation type="journal article" date="2021" name="Genome Biol. Evol.">
        <title>Developing a high-quality reference genome for a parasitic bivalve with doubly uniparental inheritance (Bivalvia: Unionida).</title>
        <authorList>
            <person name="Smith C.H."/>
        </authorList>
    </citation>
    <scope>NUCLEOTIDE SEQUENCE</scope>
    <source>
        <strain evidence="4">CHS0354</strain>
        <tissue evidence="4">Mantle</tissue>
    </source>
</reference>
<dbReference type="PANTHER" id="PTHR11927">
    <property type="entry name" value="GALACTOSIDE 2-L-FUCOSYLTRANSFERASE"/>
    <property type="match status" value="1"/>
</dbReference>
<gene>
    <name evidence="4" type="ORF">CHS0354_040522</name>
</gene>
<dbReference type="GO" id="GO:0008107">
    <property type="term" value="F:galactoside 2-alpha-L-fucosyltransferase activity"/>
    <property type="evidence" value="ECO:0007669"/>
    <property type="project" value="InterPro"/>
</dbReference>
<keyword evidence="3" id="KW-0735">Signal-anchor</keyword>
<comment type="similarity">
    <text evidence="3">Belongs to the glycosyltransferase 11 family.</text>
</comment>
<comment type="subcellular location">
    <subcellularLocation>
        <location evidence="3">Golgi apparatus</location>
        <location evidence="3">Golgi stack membrane</location>
        <topology evidence="3">Single-pass type II membrane protein</topology>
    </subcellularLocation>
</comment>
<keyword evidence="2 3" id="KW-0808">Transferase</keyword>
<organism evidence="4 5">
    <name type="scientific">Potamilus streckersoni</name>
    <dbReference type="NCBI Taxonomy" id="2493646"/>
    <lineage>
        <taxon>Eukaryota</taxon>
        <taxon>Metazoa</taxon>
        <taxon>Spiralia</taxon>
        <taxon>Lophotrochozoa</taxon>
        <taxon>Mollusca</taxon>
        <taxon>Bivalvia</taxon>
        <taxon>Autobranchia</taxon>
        <taxon>Heteroconchia</taxon>
        <taxon>Palaeoheterodonta</taxon>
        <taxon>Unionida</taxon>
        <taxon>Unionoidea</taxon>
        <taxon>Unionidae</taxon>
        <taxon>Ambleminae</taxon>
        <taxon>Lampsilini</taxon>
        <taxon>Potamilus</taxon>
    </lineage>
</organism>
<keyword evidence="3" id="KW-0325">Glycoprotein</keyword>
<evidence type="ECO:0000313" key="5">
    <source>
        <dbReference type="Proteomes" id="UP001195483"/>
    </source>
</evidence>
<dbReference type="Pfam" id="PF01531">
    <property type="entry name" value="Glyco_transf_11"/>
    <property type="match status" value="1"/>
</dbReference>
<name>A0AAE0WE11_9BIVA</name>
<dbReference type="Proteomes" id="UP001195483">
    <property type="component" value="Unassembled WGS sequence"/>
</dbReference>
<keyword evidence="1 3" id="KW-0328">Glycosyltransferase</keyword>
<dbReference type="EMBL" id="JAEAOA010002337">
    <property type="protein sequence ID" value="KAK3611848.1"/>
    <property type="molecule type" value="Genomic_DNA"/>
</dbReference>
<evidence type="ECO:0000313" key="4">
    <source>
        <dbReference type="EMBL" id="KAK3611848.1"/>
    </source>
</evidence>
<keyword evidence="3" id="KW-0333">Golgi apparatus</keyword>
<reference evidence="4" key="3">
    <citation type="submission" date="2023-05" db="EMBL/GenBank/DDBJ databases">
        <authorList>
            <person name="Smith C.H."/>
        </authorList>
    </citation>
    <scope>NUCLEOTIDE SEQUENCE</scope>
    <source>
        <strain evidence="4">CHS0354</strain>
        <tissue evidence="4">Mantle</tissue>
    </source>
</reference>
<dbReference type="GO" id="GO:0005975">
    <property type="term" value="P:carbohydrate metabolic process"/>
    <property type="evidence" value="ECO:0007669"/>
    <property type="project" value="InterPro"/>
</dbReference>
<evidence type="ECO:0000256" key="1">
    <source>
        <dbReference type="ARBA" id="ARBA00022676"/>
    </source>
</evidence>
<proteinExistence type="inferred from homology"/>
<dbReference type="AlphaFoldDB" id="A0AAE0WE11"/>
<dbReference type="EC" id="2.4.1.-" evidence="3"/>
<dbReference type="GO" id="GO:0032580">
    <property type="term" value="C:Golgi cisterna membrane"/>
    <property type="evidence" value="ECO:0007669"/>
    <property type="project" value="UniProtKB-SubCell"/>
</dbReference>
<evidence type="ECO:0000256" key="2">
    <source>
        <dbReference type="ARBA" id="ARBA00022679"/>
    </source>
</evidence>
<dbReference type="InterPro" id="IPR002516">
    <property type="entry name" value="Glyco_trans_11"/>
</dbReference>
<comment type="pathway">
    <text evidence="3">Protein modification; protein glycosylation.</text>
</comment>
<dbReference type="CDD" id="cd11301">
    <property type="entry name" value="Fut1_Fut2_like"/>
    <property type="match status" value="1"/>
</dbReference>
<protein>
    <recommendedName>
        <fullName evidence="3">L-Fucosyltransferase</fullName>
        <ecNumber evidence="3">2.4.1.-</ecNumber>
    </recommendedName>
</protein>
<keyword evidence="5" id="KW-1185">Reference proteome</keyword>
<evidence type="ECO:0000256" key="3">
    <source>
        <dbReference type="RuleBase" id="RU363129"/>
    </source>
</evidence>
<sequence>MNMINVEIAGEKAFGTYENDIESLNTSKNWLLGGYFQSWKYLDKDEDLIRGSFNFRPFVYGPARQIVDSFRSGNRTIVGIHIRRGDMAKLKADAAGYSTAPISYIYKSMNYFKERYSNTFFIVVSDEISWCKENLKDDNGTALISFYNPGRDMAVLTLCDHVIVTAVTFGWWGAWLAGGEVVCFKSYPKPGSHLDQQISREDYYPSHWIGLE</sequence>
<keyword evidence="3" id="KW-0812">Transmembrane</keyword>
<accession>A0AAE0WE11</accession>
<comment type="caution">
    <text evidence="4">The sequence shown here is derived from an EMBL/GenBank/DDBJ whole genome shotgun (WGS) entry which is preliminary data.</text>
</comment>